<keyword evidence="2" id="KW-0812">Transmembrane</keyword>
<dbReference type="OrthoDB" id="431994at2759"/>
<keyword evidence="2" id="KW-1133">Transmembrane helix</keyword>
<accession>A0A1Q9DHW8</accession>
<dbReference type="InterPro" id="IPR000971">
    <property type="entry name" value="Globin"/>
</dbReference>
<dbReference type="InterPro" id="IPR012292">
    <property type="entry name" value="Globin/Proto"/>
</dbReference>
<dbReference type="InterPro" id="IPR009050">
    <property type="entry name" value="Globin-like_sf"/>
</dbReference>
<feature type="domain" description="Globin" evidence="3">
    <location>
        <begin position="271"/>
        <end position="389"/>
    </location>
</feature>
<keyword evidence="5" id="KW-1185">Reference proteome</keyword>
<evidence type="ECO:0000313" key="5">
    <source>
        <dbReference type="Proteomes" id="UP000186817"/>
    </source>
</evidence>
<feature type="compositionally biased region" description="Low complexity" evidence="1">
    <location>
        <begin position="461"/>
        <end position="471"/>
    </location>
</feature>
<dbReference type="SUPFAM" id="SSF46458">
    <property type="entry name" value="Globin-like"/>
    <property type="match status" value="1"/>
</dbReference>
<dbReference type="EMBL" id="LSRX01000529">
    <property type="protein sequence ID" value="OLP94774.1"/>
    <property type="molecule type" value="Genomic_DNA"/>
</dbReference>
<feature type="transmembrane region" description="Helical" evidence="2">
    <location>
        <begin position="1098"/>
        <end position="1124"/>
    </location>
</feature>
<dbReference type="CDD" id="cd01040">
    <property type="entry name" value="Mb-like"/>
    <property type="match status" value="1"/>
</dbReference>
<dbReference type="AlphaFoldDB" id="A0A1Q9DHW8"/>
<dbReference type="InterPro" id="IPR044399">
    <property type="entry name" value="Mb-like_M"/>
</dbReference>
<evidence type="ECO:0000256" key="1">
    <source>
        <dbReference type="SAM" id="MobiDB-lite"/>
    </source>
</evidence>
<evidence type="ECO:0000259" key="3">
    <source>
        <dbReference type="PROSITE" id="PS01033"/>
    </source>
</evidence>
<protein>
    <submittedName>
        <fullName evidence="4">Extracellular globin-2</fullName>
    </submittedName>
</protein>
<dbReference type="GO" id="GO:0020037">
    <property type="term" value="F:heme binding"/>
    <property type="evidence" value="ECO:0007669"/>
    <property type="project" value="InterPro"/>
</dbReference>
<feature type="transmembrane region" description="Helical" evidence="2">
    <location>
        <begin position="45"/>
        <end position="66"/>
    </location>
</feature>
<name>A0A1Q9DHW8_SYMMI</name>
<dbReference type="PROSITE" id="PS01033">
    <property type="entry name" value="GLOBIN"/>
    <property type="match status" value="1"/>
</dbReference>
<feature type="transmembrane region" description="Helical" evidence="2">
    <location>
        <begin position="985"/>
        <end position="1009"/>
    </location>
</feature>
<feature type="transmembrane region" description="Helical" evidence="2">
    <location>
        <begin position="1166"/>
        <end position="1188"/>
    </location>
</feature>
<feature type="compositionally biased region" description="Acidic residues" evidence="1">
    <location>
        <begin position="222"/>
        <end position="236"/>
    </location>
</feature>
<gene>
    <name evidence="4" type="ORF">AK812_SmicGene23166</name>
</gene>
<evidence type="ECO:0000313" key="4">
    <source>
        <dbReference type="EMBL" id="OLP94774.1"/>
    </source>
</evidence>
<feature type="region of interest" description="Disordered" evidence="1">
    <location>
        <begin position="202"/>
        <end position="244"/>
    </location>
</feature>
<proteinExistence type="predicted"/>
<organism evidence="4 5">
    <name type="scientific">Symbiodinium microadriaticum</name>
    <name type="common">Dinoflagellate</name>
    <name type="synonym">Zooxanthella microadriatica</name>
    <dbReference type="NCBI Taxonomy" id="2951"/>
    <lineage>
        <taxon>Eukaryota</taxon>
        <taxon>Sar</taxon>
        <taxon>Alveolata</taxon>
        <taxon>Dinophyceae</taxon>
        <taxon>Suessiales</taxon>
        <taxon>Symbiodiniaceae</taxon>
        <taxon>Symbiodinium</taxon>
    </lineage>
</organism>
<reference evidence="4 5" key="1">
    <citation type="submission" date="2016-02" db="EMBL/GenBank/DDBJ databases">
        <title>Genome analysis of coral dinoflagellate symbionts highlights evolutionary adaptations to a symbiotic lifestyle.</title>
        <authorList>
            <person name="Aranda M."/>
            <person name="Li Y."/>
            <person name="Liew Y.J."/>
            <person name="Baumgarten S."/>
            <person name="Simakov O."/>
            <person name="Wilson M."/>
            <person name="Piel J."/>
            <person name="Ashoor H."/>
            <person name="Bougouffa S."/>
            <person name="Bajic V.B."/>
            <person name="Ryu T."/>
            <person name="Ravasi T."/>
            <person name="Bayer T."/>
            <person name="Micklem G."/>
            <person name="Kim H."/>
            <person name="Bhak J."/>
            <person name="Lajeunesse T.C."/>
            <person name="Voolstra C.R."/>
        </authorList>
    </citation>
    <scope>NUCLEOTIDE SEQUENCE [LARGE SCALE GENOMIC DNA]</scope>
    <source>
        <strain evidence="4 5">CCMP2467</strain>
    </source>
</reference>
<dbReference type="Pfam" id="PF00042">
    <property type="entry name" value="Globin"/>
    <property type="match status" value="1"/>
</dbReference>
<feature type="transmembrane region" description="Helical" evidence="2">
    <location>
        <begin position="1070"/>
        <end position="1092"/>
    </location>
</feature>
<feature type="transmembrane region" description="Helical" evidence="2">
    <location>
        <begin position="904"/>
        <end position="922"/>
    </location>
</feature>
<feature type="compositionally biased region" description="Basic and acidic residues" evidence="1">
    <location>
        <begin position="435"/>
        <end position="460"/>
    </location>
</feature>
<dbReference type="GO" id="GO:0019825">
    <property type="term" value="F:oxygen binding"/>
    <property type="evidence" value="ECO:0007669"/>
    <property type="project" value="InterPro"/>
</dbReference>
<keyword evidence="2" id="KW-0472">Membrane</keyword>
<dbReference type="Proteomes" id="UP000186817">
    <property type="component" value="Unassembled WGS sequence"/>
</dbReference>
<evidence type="ECO:0000256" key="2">
    <source>
        <dbReference type="SAM" id="Phobius"/>
    </source>
</evidence>
<sequence>MKLWFTCCADHMLHGSAAILSMAMAMLCMMVMMVIIIVMTMMMMLLLMTMMMVIIMILVFTMTIVITSNTMTTVWASTVTTRMVILIMSATLVDSVRRFGGSTALSQPWPEDRFARLEKLIAKVSKDANKSHKKSDRSGVSDGGCFGSTSRLLQCSIIFGSFIIKEQLMVIRSRLCLVKQLSEYAFAVARRLLRVTGARLHEGSIEPPGGMSDDHEGPTELVSEEEQDNEIPEETAGEGIQQPPTQDEVVDLGAGVDKYQTVQENVFEELHLPPDVSSEVQTAWQTFIGMASSREAAGEAIYAALFDAAPSLQSLFKTARSVMALRFMNGINAIISVCDNPQQLKMQVETLGFQHLDLEVTAPRVDIFREAILELLEMELGPRFSSKGRVGMGVVLNYVGGAYIYIRREYAGRIRTIQRSWATANNKTEEDEFEQKEGLIEHQHDKDKDEQAAPKTETKGADNVADNGMAANAATGNNATMSALRSSMEAQGKLKGSNMKVPTTFNEMFLFNAAVMGFAESGWMNLVLEQFDAIVTNVANSYRLQEECDVLSLVLSKYQAGHIGLPEFKAVMLASLRSLVPKDWDSEHEVAWNWLWENVERMLSPNVVGCMLQFQENDFYSIEYGGEQFYKCQDVLGYAQSLHMGFWPSVHEKAIERFIVGLSEDSIGFLRREVYKRFFQLAPAGQDHFKQSTTRLHFIADKIIEMTVEMYKQPKRMVEDISALGLRVELGHVGYAIPTELFSPFVSGAVDVVRLLTTDGNAEEAFRWSLTLVSKILVRTILEGSTVVMKAVNTNSEKVLVDREWQSELCQGVDAPTLLPTLLDGMVWRSRISTGGQRRVNYYIQQLGDDGHLVQDQDGYFNQALSWLADFKDPKIICHSVVVLFADIIWSRLAIYLFMMGRCYFLFMLCLFITSQAIIPRLQEGGKATVEEDVDIVLFVCRTLIYLGSMRLSLPDPAAVCGLQSQKLHEGPLDVRAETATTTKMLVVVVMMMMWIVTMTLMVMMLAMLTTAGGKRNEHDKNWNNDDIAGGGKQIVMCTQEPIFYCFGTPEFEETLFTPYCPQSADKKEVYSLFSGIGILLYWALLMDFTIFSMRISAFVLVCGRILVEVGLMAATFFIFAFATSVAALRHQLDDFAGIDTGMVSLMSMALNMYPMSGYVAIKEEGWVLGAVCLFIIIVVIFLMNLLIAQLNQAYQAVYEDMQGYARWSIGKRTTIEEVSSKRLALRDVLAKVGLTREGDIGMAGLKPTTLQTLV</sequence>
<dbReference type="Gene3D" id="1.10.490.10">
    <property type="entry name" value="Globins"/>
    <property type="match status" value="1"/>
</dbReference>
<feature type="region of interest" description="Disordered" evidence="1">
    <location>
        <begin position="425"/>
        <end position="471"/>
    </location>
</feature>
<feature type="transmembrane region" description="Helical" evidence="2">
    <location>
        <begin position="12"/>
        <end position="38"/>
    </location>
</feature>
<comment type="caution">
    <text evidence="4">The sequence shown here is derived from an EMBL/GenBank/DDBJ whole genome shotgun (WGS) entry which is preliminary data.</text>
</comment>